<keyword evidence="2" id="KW-1185">Reference proteome</keyword>
<protein>
    <recommendedName>
        <fullName evidence="3">MoaD/ThiS family protein</fullName>
    </recommendedName>
</protein>
<evidence type="ECO:0000313" key="2">
    <source>
        <dbReference type="Proteomes" id="UP000264006"/>
    </source>
</evidence>
<gene>
    <name evidence="1" type="ORF">DVS28_a3588</name>
</gene>
<dbReference type="EMBL" id="CP031165">
    <property type="protein sequence ID" value="AXV08261.1"/>
    <property type="molecule type" value="Genomic_DNA"/>
</dbReference>
<dbReference type="SUPFAM" id="SSF54285">
    <property type="entry name" value="MoaD/ThiS"/>
    <property type="match status" value="1"/>
</dbReference>
<dbReference type="PANTHER" id="PTHR38031">
    <property type="entry name" value="SULFUR CARRIER PROTEIN SLR0821-RELATED"/>
    <property type="match status" value="1"/>
</dbReference>
<evidence type="ECO:0008006" key="3">
    <source>
        <dbReference type="Google" id="ProtNLM"/>
    </source>
</evidence>
<dbReference type="InterPro" id="IPR016155">
    <property type="entry name" value="Mopterin_synth/thiamin_S_b"/>
</dbReference>
<dbReference type="Gene3D" id="3.10.20.30">
    <property type="match status" value="1"/>
</dbReference>
<dbReference type="PANTHER" id="PTHR38031:SF1">
    <property type="entry name" value="SULFUR CARRIER PROTEIN CYSO"/>
    <property type="match status" value="1"/>
</dbReference>
<organism evidence="1 2">
    <name type="scientific">Euzebya pacifica</name>
    <dbReference type="NCBI Taxonomy" id="1608957"/>
    <lineage>
        <taxon>Bacteria</taxon>
        <taxon>Bacillati</taxon>
        <taxon>Actinomycetota</taxon>
        <taxon>Nitriliruptoria</taxon>
        <taxon>Euzebyales</taxon>
    </lineage>
</organism>
<dbReference type="AlphaFoldDB" id="A0A346Y1B4"/>
<dbReference type="CDD" id="cd17040">
    <property type="entry name" value="Ubl_MoaD_like"/>
    <property type="match status" value="1"/>
</dbReference>
<dbReference type="Proteomes" id="UP000264006">
    <property type="component" value="Chromosome"/>
</dbReference>
<accession>A0A346Y1B4</accession>
<dbReference type="InterPro" id="IPR003749">
    <property type="entry name" value="ThiS/MoaD-like"/>
</dbReference>
<evidence type="ECO:0000313" key="1">
    <source>
        <dbReference type="EMBL" id="AXV08261.1"/>
    </source>
</evidence>
<sequence>MASTTVRLPGVLRPAIGGVREVSVNGTTVREAVEDLCRQHPTLTVRLFDEDGHLRRHVLCVHNGATTRLDDELALADGDELAILPAVSGG</sequence>
<proteinExistence type="predicted"/>
<dbReference type="KEGG" id="euz:DVS28_a3588"/>
<dbReference type="RefSeq" id="WP_164710697.1">
    <property type="nucleotide sequence ID" value="NZ_CP031165.1"/>
</dbReference>
<name>A0A346Y1B4_9ACTN</name>
<dbReference type="Pfam" id="PF02597">
    <property type="entry name" value="ThiS"/>
    <property type="match status" value="1"/>
</dbReference>
<dbReference type="InterPro" id="IPR052045">
    <property type="entry name" value="Sulfur_Carrier/Prot_Modifier"/>
</dbReference>
<dbReference type="InterPro" id="IPR012675">
    <property type="entry name" value="Beta-grasp_dom_sf"/>
</dbReference>
<reference evidence="1 2" key="1">
    <citation type="submission" date="2018-09" db="EMBL/GenBank/DDBJ databases">
        <title>Complete genome sequence of Euzebya sp. DY32-46 isolated from seawater of Pacific Ocean.</title>
        <authorList>
            <person name="Xu L."/>
            <person name="Wu Y.-H."/>
            <person name="Xu X.-W."/>
        </authorList>
    </citation>
    <scope>NUCLEOTIDE SEQUENCE [LARGE SCALE GENOMIC DNA]</scope>
    <source>
        <strain evidence="1 2">DY32-46</strain>
    </source>
</reference>